<keyword evidence="2" id="KW-1185">Reference proteome</keyword>
<dbReference type="InterPro" id="IPR002492">
    <property type="entry name" value="Transposase_Tc1-like"/>
</dbReference>
<gene>
    <name evidence="3" type="primary">LOC136083038</name>
</gene>
<dbReference type="Proteomes" id="UP001652625">
    <property type="component" value="Chromosome 08"/>
</dbReference>
<evidence type="ECO:0000313" key="3">
    <source>
        <dbReference type="RefSeq" id="XP_065658518.1"/>
    </source>
</evidence>
<evidence type="ECO:0000259" key="1">
    <source>
        <dbReference type="Pfam" id="PF01498"/>
    </source>
</evidence>
<dbReference type="InterPro" id="IPR036388">
    <property type="entry name" value="WH-like_DNA-bd_sf"/>
</dbReference>
<dbReference type="Pfam" id="PF01498">
    <property type="entry name" value="HTH_Tnp_Tc3_2"/>
    <property type="match status" value="1"/>
</dbReference>
<protein>
    <submittedName>
        <fullName evidence="3">Uncharacterized protein LOC136083038</fullName>
    </submittedName>
</protein>
<evidence type="ECO:0000313" key="2">
    <source>
        <dbReference type="Proteomes" id="UP001652625"/>
    </source>
</evidence>
<dbReference type="GeneID" id="136083038"/>
<accession>A0ABM4CA28</accession>
<name>A0ABM4CA28_HYDVU</name>
<dbReference type="InterPro" id="IPR036397">
    <property type="entry name" value="RNaseH_sf"/>
</dbReference>
<dbReference type="RefSeq" id="XP_065658518.1">
    <property type="nucleotide sequence ID" value="XM_065802446.1"/>
</dbReference>
<dbReference type="Gene3D" id="3.30.420.10">
    <property type="entry name" value="Ribonuclease H-like superfamily/Ribonuclease H"/>
    <property type="match status" value="1"/>
</dbReference>
<dbReference type="Gene3D" id="1.10.10.10">
    <property type="entry name" value="Winged helix-like DNA-binding domain superfamily/Winged helix DNA-binding domain"/>
    <property type="match status" value="1"/>
</dbReference>
<sequence length="191" mass="21749">MAKRYEIHESVKKLILGHYKGGKGYKTISKIVNIKCTVINLPRKGRPAKTTLCVDREMIRKVEQDRRLSASKLAKYLHTDHGITVNPQTVRNRLKNQGFVGRVAPKKPFLSRMMVWGSFAWSGVGELEFIDVIMTKEDGDPKNTSKLATEWVKKNSIKMLDWVPQSPDLNPIGNLWNLFKIKVADQKSSSL</sequence>
<reference evidence="3" key="1">
    <citation type="submission" date="2025-08" db="UniProtKB">
        <authorList>
            <consortium name="RefSeq"/>
        </authorList>
    </citation>
    <scope>IDENTIFICATION</scope>
</reference>
<organism evidence="2 3">
    <name type="scientific">Hydra vulgaris</name>
    <name type="common">Hydra</name>
    <name type="synonym">Hydra attenuata</name>
    <dbReference type="NCBI Taxonomy" id="6087"/>
    <lineage>
        <taxon>Eukaryota</taxon>
        <taxon>Metazoa</taxon>
        <taxon>Cnidaria</taxon>
        <taxon>Hydrozoa</taxon>
        <taxon>Hydroidolina</taxon>
        <taxon>Anthoathecata</taxon>
        <taxon>Aplanulata</taxon>
        <taxon>Hydridae</taxon>
        <taxon>Hydra</taxon>
    </lineage>
</organism>
<proteinExistence type="predicted"/>
<feature type="domain" description="Transposase Tc1-like" evidence="1">
    <location>
        <begin position="55"/>
        <end position="114"/>
    </location>
</feature>